<dbReference type="AlphaFoldDB" id="A0AAN5C3V7"/>
<sequence length="85" mass="8603">TISVGKVEIASVVVVCSDASSRVTSSASRERKASASSVRACFLCLCFSSSESNSLSTSGCSSSKPFFSTTASSIAVMGAEESCIS</sequence>
<dbReference type="Proteomes" id="UP001328107">
    <property type="component" value="Unassembled WGS sequence"/>
</dbReference>
<feature type="non-terminal residue" evidence="1">
    <location>
        <position position="1"/>
    </location>
</feature>
<keyword evidence="2" id="KW-1185">Reference proteome</keyword>
<proteinExistence type="predicted"/>
<gene>
    <name evidence="1" type="ORF">PMAYCL1PPCAC_06333</name>
</gene>
<reference evidence="2" key="1">
    <citation type="submission" date="2022-10" db="EMBL/GenBank/DDBJ databases">
        <title>Genome assembly of Pristionchus species.</title>
        <authorList>
            <person name="Yoshida K."/>
            <person name="Sommer R.J."/>
        </authorList>
    </citation>
    <scope>NUCLEOTIDE SEQUENCE [LARGE SCALE GENOMIC DNA]</scope>
    <source>
        <strain evidence="2">RS5460</strain>
    </source>
</reference>
<name>A0AAN5C3V7_9BILA</name>
<evidence type="ECO:0000313" key="1">
    <source>
        <dbReference type="EMBL" id="GMR36138.1"/>
    </source>
</evidence>
<comment type="caution">
    <text evidence="1">The sequence shown here is derived from an EMBL/GenBank/DDBJ whole genome shotgun (WGS) entry which is preliminary data.</text>
</comment>
<accession>A0AAN5C3V7</accession>
<organism evidence="1 2">
    <name type="scientific">Pristionchus mayeri</name>
    <dbReference type="NCBI Taxonomy" id="1317129"/>
    <lineage>
        <taxon>Eukaryota</taxon>
        <taxon>Metazoa</taxon>
        <taxon>Ecdysozoa</taxon>
        <taxon>Nematoda</taxon>
        <taxon>Chromadorea</taxon>
        <taxon>Rhabditida</taxon>
        <taxon>Rhabditina</taxon>
        <taxon>Diplogasteromorpha</taxon>
        <taxon>Diplogasteroidea</taxon>
        <taxon>Neodiplogasteridae</taxon>
        <taxon>Pristionchus</taxon>
    </lineage>
</organism>
<feature type="non-terminal residue" evidence="1">
    <location>
        <position position="85"/>
    </location>
</feature>
<protein>
    <submittedName>
        <fullName evidence="1">Uncharacterized protein</fullName>
    </submittedName>
</protein>
<evidence type="ECO:0000313" key="2">
    <source>
        <dbReference type="Proteomes" id="UP001328107"/>
    </source>
</evidence>
<dbReference type="EMBL" id="BTRK01000002">
    <property type="protein sequence ID" value="GMR36138.1"/>
    <property type="molecule type" value="Genomic_DNA"/>
</dbReference>